<dbReference type="FunFam" id="3.30.160.60:FF:001480">
    <property type="entry name" value="Si:cabz01071911.3"/>
    <property type="match status" value="1"/>
</dbReference>
<organism evidence="13 14">
    <name type="scientific">Meganyctiphanes norvegica</name>
    <name type="common">Northern krill</name>
    <name type="synonym">Thysanopoda norvegica</name>
    <dbReference type="NCBI Taxonomy" id="48144"/>
    <lineage>
        <taxon>Eukaryota</taxon>
        <taxon>Metazoa</taxon>
        <taxon>Ecdysozoa</taxon>
        <taxon>Arthropoda</taxon>
        <taxon>Crustacea</taxon>
        <taxon>Multicrustacea</taxon>
        <taxon>Malacostraca</taxon>
        <taxon>Eumalacostraca</taxon>
        <taxon>Eucarida</taxon>
        <taxon>Euphausiacea</taxon>
        <taxon>Euphausiidae</taxon>
        <taxon>Meganyctiphanes</taxon>
    </lineage>
</organism>
<dbReference type="InterPro" id="IPR013087">
    <property type="entry name" value="Znf_C2H2_type"/>
</dbReference>
<evidence type="ECO:0000256" key="10">
    <source>
        <dbReference type="ARBA" id="ARBA00023242"/>
    </source>
</evidence>
<keyword evidence="6" id="KW-0862">Zinc</keyword>
<dbReference type="Proteomes" id="UP001497623">
    <property type="component" value="Unassembled WGS sequence"/>
</dbReference>
<evidence type="ECO:0000256" key="1">
    <source>
        <dbReference type="ARBA" id="ARBA00004123"/>
    </source>
</evidence>
<dbReference type="GO" id="GO:0008270">
    <property type="term" value="F:zinc ion binding"/>
    <property type="evidence" value="ECO:0007669"/>
    <property type="project" value="UniProtKB-KW"/>
</dbReference>
<dbReference type="PANTHER" id="PTHR24399:SF23">
    <property type="entry name" value="C2H2-TYPE DOMAIN-CONTAINING PROTEIN"/>
    <property type="match status" value="1"/>
</dbReference>
<keyword evidence="14" id="KW-1185">Reference proteome</keyword>
<keyword evidence="10" id="KW-0539">Nucleus</keyword>
<dbReference type="PROSITE" id="PS00028">
    <property type="entry name" value="ZINC_FINGER_C2H2_1"/>
    <property type="match status" value="4"/>
</dbReference>
<evidence type="ECO:0000256" key="8">
    <source>
        <dbReference type="ARBA" id="ARBA00023125"/>
    </source>
</evidence>
<dbReference type="Gene3D" id="3.30.160.60">
    <property type="entry name" value="Classic Zinc Finger"/>
    <property type="match status" value="5"/>
</dbReference>
<keyword evidence="3" id="KW-0479">Metal-binding</keyword>
<dbReference type="FunFam" id="3.30.160.60:FF:000151">
    <property type="entry name" value="Zinc finger and SCAN domain-containing 21"/>
    <property type="match status" value="1"/>
</dbReference>
<comment type="subcellular location">
    <subcellularLocation>
        <location evidence="1">Nucleus</location>
    </subcellularLocation>
</comment>
<feature type="domain" description="C2H2-type" evidence="12">
    <location>
        <begin position="212"/>
        <end position="239"/>
    </location>
</feature>
<evidence type="ECO:0000256" key="2">
    <source>
        <dbReference type="ARBA" id="ARBA00006991"/>
    </source>
</evidence>
<keyword evidence="5 11" id="KW-0863">Zinc-finger</keyword>
<keyword evidence="8" id="KW-0238">DNA-binding</keyword>
<sequence>MDQYKSVQREMDNIRNNNSWQVYVATEDPPIQAETSCDNIDPLQVVKHEFVASEVDRKCYMSVRAQGPTLQVETKHEVGPSKSLPAVFDSRESRNAVKYEMSVSPEDFDYFMDDNVGEPPVQIKIKQEFETFSNLSFPDFSNKKMCMSPEVSTRNFNDTNCDYSTVNLLNFEKHLQNQINRKTYQCTHCNKKFDLEGILVEHMIMLIGEKPYQCSYCEKYFSKKNNLEKHQTLHIQEKPFKCIHCCKKVSQVTRLVQNHSLTQKSFLVKNIKTNPEKKIYQCIHCEKVFEFETWLRRHLETHTEQKPYQCSQCEKNFKSKQILMRHVQIHTGVKQHQCSQCNKAFPRKSELNNHLRTHTEKKTY</sequence>
<dbReference type="GO" id="GO:0005654">
    <property type="term" value="C:nucleoplasm"/>
    <property type="evidence" value="ECO:0007669"/>
    <property type="project" value="TreeGrafter"/>
</dbReference>
<dbReference type="SMART" id="SM00355">
    <property type="entry name" value="ZnF_C2H2"/>
    <property type="match status" value="5"/>
</dbReference>
<dbReference type="PROSITE" id="PS50157">
    <property type="entry name" value="ZINC_FINGER_C2H2_2"/>
    <property type="match status" value="5"/>
</dbReference>
<feature type="non-terminal residue" evidence="13">
    <location>
        <position position="364"/>
    </location>
</feature>
<feature type="domain" description="C2H2-type" evidence="12">
    <location>
        <begin position="280"/>
        <end position="307"/>
    </location>
</feature>
<feature type="domain" description="C2H2-type" evidence="12">
    <location>
        <begin position="184"/>
        <end position="211"/>
    </location>
</feature>
<reference evidence="13 14" key="1">
    <citation type="submission" date="2024-05" db="EMBL/GenBank/DDBJ databases">
        <authorList>
            <person name="Wallberg A."/>
        </authorList>
    </citation>
    <scope>NUCLEOTIDE SEQUENCE [LARGE SCALE GENOMIC DNA]</scope>
</reference>
<name>A0AAV2PL21_MEGNR</name>
<keyword evidence="9" id="KW-0804">Transcription</keyword>
<dbReference type="SUPFAM" id="SSF57667">
    <property type="entry name" value="beta-beta-alpha zinc fingers"/>
    <property type="match status" value="4"/>
</dbReference>
<evidence type="ECO:0000256" key="7">
    <source>
        <dbReference type="ARBA" id="ARBA00023015"/>
    </source>
</evidence>
<dbReference type="AlphaFoldDB" id="A0AAV2PL21"/>
<comment type="similarity">
    <text evidence="2">Belongs to the krueppel C2H2-type zinc-finger protein family.</text>
</comment>
<comment type="caution">
    <text evidence="13">The sequence shown here is derived from an EMBL/GenBank/DDBJ whole genome shotgun (WGS) entry which is preliminary data.</text>
</comment>
<evidence type="ECO:0000256" key="6">
    <source>
        <dbReference type="ARBA" id="ARBA00022833"/>
    </source>
</evidence>
<keyword evidence="7" id="KW-0805">Transcription regulation</keyword>
<evidence type="ECO:0000259" key="12">
    <source>
        <dbReference type="PROSITE" id="PS50157"/>
    </source>
</evidence>
<dbReference type="GO" id="GO:0000978">
    <property type="term" value="F:RNA polymerase II cis-regulatory region sequence-specific DNA binding"/>
    <property type="evidence" value="ECO:0007669"/>
    <property type="project" value="TreeGrafter"/>
</dbReference>
<accession>A0AAV2PL21</accession>
<feature type="domain" description="C2H2-type" evidence="12">
    <location>
        <begin position="336"/>
        <end position="363"/>
    </location>
</feature>
<gene>
    <name evidence="13" type="ORF">MNOR_LOCUS1126</name>
</gene>
<evidence type="ECO:0000313" key="14">
    <source>
        <dbReference type="Proteomes" id="UP001497623"/>
    </source>
</evidence>
<evidence type="ECO:0000256" key="3">
    <source>
        <dbReference type="ARBA" id="ARBA00022723"/>
    </source>
</evidence>
<dbReference type="EMBL" id="CAXKWB010000284">
    <property type="protein sequence ID" value="CAL4060198.1"/>
    <property type="molecule type" value="Genomic_DNA"/>
</dbReference>
<proteinExistence type="inferred from homology"/>
<evidence type="ECO:0000313" key="13">
    <source>
        <dbReference type="EMBL" id="CAL4060198.1"/>
    </source>
</evidence>
<keyword evidence="4" id="KW-0677">Repeat</keyword>
<protein>
    <recommendedName>
        <fullName evidence="12">C2H2-type domain-containing protein</fullName>
    </recommendedName>
</protein>
<dbReference type="Pfam" id="PF00096">
    <property type="entry name" value="zf-C2H2"/>
    <property type="match status" value="3"/>
</dbReference>
<evidence type="ECO:0000256" key="11">
    <source>
        <dbReference type="PROSITE-ProRule" id="PRU00042"/>
    </source>
</evidence>
<evidence type="ECO:0000256" key="9">
    <source>
        <dbReference type="ARBA" id="ARBA00023163"/>
    </source>
</evidence>
<evidence type="ECO:0000256" key="5">
    <source>
        <dbReference type="ARBA" id="ARBA00022771"/>
    </source>
</evidence>
<dbReference type="InterPro" id="IPR036236">
    <property type="entry name" value="Znf_C2H2_sf"/>
</dbReference>
<feature type="domain" description="C2H2-type" evidence="12">
    <location>
        <begin position="308"/>
        <end position="335"/>
    </location>
</feature>
<dbReference type="GO" id="GO:0001227">
    <property type="term" value="F:DNA-binding transcription repressor activity, RNA polymerase II-specific"/>
    <property type="evidence" value="ECO:0007669"/>
    <property type="project" value="TreeGrafter"/>
</dbReference>
<evidence type="ECO:0000256" key="4">
    <source>
        <dbReference type="ARBA" id="ARBA00022737"/>
    </source>
</evidence>
<dbReference type="PANTHER" id="PTHR24399">
    <property type="entry name" value="ZINC FINGER AND BTB DOMAIN-CONTAINING"/>
    <property type="match status" value="1"/>
</dbReference>
<dbReference type="FunFam" id="3.30.160.60:FF:000624">
    <property type="entry name" value="zinc finger protein 697"/>
    <property type="match status" value="1"/>
</dbReference>